<organism evidence="7 8">
    <name type="scientific">Eutrema salsugineum</name>
    <name type="common">Saltwater cress</name>
    <name type="synonym">Sisymbrium salsugineum</name>
    <dbReference type="NCBI Taxonomy" id="72664"/>
    <lineage>
        <taxon>Eukaryota</taxon>
        <taxon>Viridiplantae</taxon>
        <taxon>Streptophyta</taxon>
        <taxon>Embryophyta</taxon>
        <taxon>Tracheophyta</taxon>
        <taxon>Spermatophyta</taxon>
        <taxon>Magnoliopsida</taxon>
        <taxon>eudicotyledons</taxon>
        <taxon>Gunneridae</taxon>
        <taxon>Pentapetalae</taxon>
        <taxon>rosids</taxon>
        <taxon>malvids</taxon>
        <taxon>Brassicales</taxon>
        <taxon>Brassicaceae</taxon>
        <taxon>Eutremeae</taxon>
        <taxon>Eutrema</taxon>
    </lineage>
</organism>
<dbReference type="OrthoDB" id="1668162at2759"/>
<evidence type="ECO:0000313" key="7">
    <source>
        <dbReference type="EMBL" id="ESQ32479.1"/>
    </source>
</evidence>
<feature type="transmembrane region" description="Helical" evidence="4">
    <location>
        <begin position="96"/>
        <end position="118"/>
    </location>
</feature>
<feature type="compositionally biased region" description="Polar residues" evidence="3">
    <location>
        <begin position="250"/>
        <end position="278"/>
    </location>
</feature>
<evidence type="ECO:0000313" key="8">
    <source>
        <dbReference type="Proteomes" id="UP000030689"/>
    </source>
</evidence>
<dbReference type="InterPro" id="IPR027643">
    <property type="entry name" value="Formin-like_plant"/>
</dbReference>
<dbReference type="OMA" id="LRMFSFW"/>
<dbReference type="GO" id="GO:0009506">
    <property type="term" value="C:plasmodesma"/>
    <property type="evidence" value="ECO:0007669"/>
    <property type="project" value="EnsemblPlants"/>
</dbReference>
<dbReference type="GO" id="GO:0045010">
    <property type="term" value="P:actin nucleation"/>
    <property type="evidence" value="ECO:0007669"/>
    <property type="project" value="InterPro"/>
</dbReference>
<keyword evidence="4" id="KW-0472">Membrane</keyword>
<feature type="region of interest" description="Disordered" evidence="3">
    <location>
        <begin position="207"/>
        <end position="290"/>
    </location>
</feature>
<evidence type="ECO:0000259" key="6">
    <source>
        <dbReference type="PROSITE" id="PS51444"/>
    </source>
</evidence>
<dbReference type="PANTHER" id="PTHR23213:SF352">
    <property type="entry name" value="FORMIN-LIKE PROTEIN 9"/>
    <property type="match status" value="1"/>
</dbReference>
<dbReference type="PROSITE" id="PS51444">
    <property type="entry name" value="FH2"/>
    <property type="match status" value="1"/>
</dbReference>
<feature type="transmembrane region" description="Helical" evidence="4">
    <location>
        <begin position="66"/>
        <end position="84"/>
    </location>
</feature>
<protein>
    <recommendedName>
        <fullName evidence="2">Formin-like protein</fullName>
    </recommendedName>
</protein>
<keyword evidence="4" id="KW-0812">Transmembrane</keyword>
<feature type="compositionally biased region" description="Low complexity" evidence="3">
    <location>
        <begin position="231"/>
        <end position="247"/>
    </location>
</feature>
<evidence type="ECO:0000256" key="5">
    <source>
        <dbReference type="SAM" id="SignalP"/>
    </source>
</evidence>
<keyword evidence="8" id="KW-1185">Reference proteome</keyword>
<keyword evidence="4" id="KW-1133">Transmembrane helix</keyword>
<evidence type="ECO:0000256" key="3">
    <source>
        <dbReference type="SAM" id="MobiDB-lite"/>
    </source>
</evidence>
<dbReference type="Pfam" id="PF02181">
    <property type="entry name" value="FH2"/>
    <property type="match status" value="1"/>
</dbReference>
<evidence type="ECO:0000256" key="1">
    <source>
        <dbReference type="ARBA" id="ARBA00025793"/>
    </source>
</evidence>
<dbReference type="Proteomes" id="UP000030689">
    <property type="component" value="Unassembled WGS sequence"/>
</dbReference>
<name>V4KMJ7_EUTSA</name>
<dbReference type="SUPFAM" id="SSF101447">
    <property type="entry name" value="Formin homology 2 domain (FH2 domain)"/>
    <property type="match status" value="1"/>
</dbReference>
<dbReference type="InterPro" id="IPR042201">
    <property type="entry name" value="FH2_Formin_sf"/>
</dbReference>
<feature type="signal peptide" evidence="5">
    <location>
        <begin position="1"/>
        <end position="23"/>
    </location>
</feature>
<dbReference type="Gene3D" id="1.20.58.2220">
    <property type="entry name" value="Formin, FH2 domain"/>
    <property type="match status" value="1"/>
</dbReference>
<keyword evidence="5" id="KW-0732">Signal</keyword>
<feature type="domain" description="FH2" evidence="6">
    <location>
        <begin position="423"/>
        <end position="817"/>
    </location>
</feature>
<reference evidence="7 8" key="1">
    <citation type="journal article" date="2013" name="Front. Plant Sci.">
        <title>The Reference Genome of the Halophytic Plant Eutrema salsugineum.</title>
        <authorList>
            <person name="Yang R."/>
            <person name="Jarvis D.E."/>
            <person name="Chen H."/>
            <person name="Beilstein M.A."/>
            <person name="Grimwood J."/>
            <person name="Jenkins J."/>
            <person name="Shu S."/>
            <person name="Prochnik S."/>
            <person name="Xin M."/>
            <person name="Ma C."/>
            <person name="Schmutz J."/>
            <person name="Wing R.A."/>
            <person name="Mitchell-Olds T."/>
            <person name="Schumaker K.S."/>
            <person name="Wang X."/>
        </authorList>
    </citation>
    <scope>NUCLEOTIDE SEQUENCE [LARGE SCALE GENOMIC DNA]</scope>
</reference>
<gene>
    <name evidence="7" type="ORF">EUTSA_v10003660mg</name>
</gene>
<dbReference type="Gramene" id="ESQ32479">
    <property type="protein sequence ID" value="ESQ32479"/>
    <property type="gene ID" value="EUTSA_v10003660mg"/>
</dbReference>
<dbReference type="AlphaFoldDB" id="V4KMJ7"/>
<dbReference type="PANTHER" id="PTHR23213">
    <property type="entry name" value="FORMIN-RELATED"/>
    <property type="match status" value="1"/>
</dbReference>
<dbReference type="EMBL" id="KI517748">
    <property type="protein sequence ID" value="ESQ32479.1"/>
    <property type="molecule type" value="Genomic_DNA"/>
</dbReference>
<feature type="compositionally biased region" description="Acidic residues" evidence="3">
    <location>
        <begin position="208"/>
        <end position="221"/>
    </location>
</feature>
<dbReference type="KEGG" id="eus:EUTSA_v10003660mg"/>
<evidence type="ECO:0000256" key="2">
    <source>
        <dbReference type="RuleBase" id="RU361260"/>
    </source>
</evidence>
<dbReference type="SMART" id="SM00498">
    <property type="entry name" value="FH2"/>
    <property type="match status" value="1"/>
</dbReference>
<proteinExistence type="inferred from homology"/>
<dbReference type="eggNOG" id="KOG1922">
    <property type="taxonomic scope" value="Eukaryota"/>
</dbReference>
<feature type="chain" id="PRO_5004720805" description="Formin-like protein" evidence="5">
    <location>
        <begin position="24"/>
        <end position="817"/>
    </location>
</feature>
<dbReference type="GO" id="GO:0051015">
    <property type="term" value="F:actin filament binding"/>
    <property type="evidence" value="ECO:0007669"/>
    <property type="project" value="InterPro"/>
</dbReference>
<sequence length="817" mass="90309">MQTFCWFSFFLLLSCAPSPLSCASSLTLGRRHLYDDAAALPTPLSPISPPFFPLESSAPPPPPPPTTFAVFPTFPANISALVLPRSPKPHSTSPTLLVPAISAVLVAATAIGVALFLYGRWRGQNSHFKDTTCSSSSTSSSHGYDEPRHVTTNNFSVAATASTLEVLNLGAEGPDRVITSFLKPESPEIRPLPPLLPRSFQHNYEADFQSEENEEEEEDEFFSPLASLAGSENSSPSRSCSSSGWVSPARSFSITMSPVQERSNPRFSDVSSEQNLHSPSPERLRVRNNNGNGSSSLRMFSFWNQNLGFPRISSASTSPDRGGTIRTPLSSLYSSVSTSPDGFFRKFLDSSPPIWNDFSRNVKSVLLSSDSISSRRDFVINIGESSSRILNQQSHVEAAAPPPPTRPPPLVPPSQSFVVHHDEKKPSFSELPPNQLHWDKLRPSSCQKTAWDCLRSSSFKLNKEMVETLFLANSSNPNIKQRGLSYYFPIQNQESKVLDPRKAHNITTLLQRLNLTTKDICKALLEGDCDALGAELLECLSRLAPSKEEEMKLKSCRDDSVIVKLGPAERFLKDLLHVPFVFKRVDALLSLANFHCKINRLKRSFGVIQAACEELSNNRMFSGLLVAILSLGNKMNVGTSQRGDAHCFKLDTLLELVEVKGLDGRSSLLHFVVQEMIKSKGTVKALDGIRNLNLELANVKKSADVEYGVLRNDVSELYLGIKNIEEILRLGKESGSSGDQWLKFRARMTRFLETAAEEILKIKTQESSTLSALEEVTEQFDGDSSKEGHTLRVFMIVRDFLSMLDNVCNEVGDRFTS</sequence>
<dbReference type="InterPro" id="IPR015425">
    <property type="entry name" value="FH2_Formin"/>
</dbReference>
<accession>V4KMJ7</accession>
<dbReference type="STRING" id="72664.V4KMJ7"/>
<comment type="similarity">
    <text evidence="1">Belongs to the formin-like family. Class-I subfamily.</text>
</comment>
<evidence type="ECO:0000256" key="4">
    <source>
        <dbReference type="SAM" id="Phobius"/>
    </source>
</evidence>